<feature type="region of interest" description="Disordered" evidence="1">
    <location>
        <begin position="1"/>
        <end position="47"/>
    </location>
</feature>
<reference evidence="2" key="2">
    <citation type="submission" date="2022-01" db="EMBL/GenBank/DDBJ databases">
        <authorList>
            <person name="Yamashiro T."/>
            <person name="Shiraishi A."/>
            <person name="Satake H."/>
            <person name="Nakayama K."/>
        </authorList>
    </citation>
    <scope>NUCLEOTIDE SEQUENCE</scope>
</reference>
<proteinExistence type="predicted"/>
<accession>A0ABQ5BHH0</accession>
<dbReference type="EMBL" id="BQNB010013275">
    <property type="protein sequence ID" value="GJT13988.1"/>
    <property type="molecule type" value="Genomic_DNA"/>
</dbReference>
<dbReference type="Proteomes" id="UP001151760">
    <property type="component" value="Unassembled WGS sequence"/>
</dbReference>
<gene>
    <name evidence="2" type="ORF">Tco_0861030</name>
</gene>
<reference evidence="2" key="1">
    <citation type="journal article" date="2022" name="Int. J. Mol. Sci.">
        <title>Draft Genome of Tanacetum Coccineum: Genomic Comparison of Closely Related Tanacetum-Family Plants.</title>
        <authorList>
            <person name="Yamashiro T."/>
            <person name="Shiraishi A."/>
            <person name="Nakayama K."/>
            <person name="Satake H."/>
        </authorList>
    </citation>
    <scope>NUCLEOTIDE SEQUENCE</scope>
</reference>
<dbReference type="PANTHER" id="PTHR33710">
    <property type="entry name" value="BNAC02G09200D PROTEIN"/>
    <property type="match status" value="1"/>
</dbReference>
<keyword evidence="2" id="KW-0808">Transferase</keyword>
<comment type="caution">
    <text evidence="2">The sequence shown here is derived from an EMBL/GenBank/DDBJ whole genome shotgun (WGS) entry which is preliminary data.</text>
</comment>
<organism evidence="2 3">
    <name type="scientific">Tanacetum coccineum</name>
    <dbReference type="NCBI Taxonomy" id="301880"/>
    <lineage>
        <taxon>Eukaryota</taxon>
        <taxon>Viridiplantae</taxon>
        <taxon>Streptophyta</taxon>
        <taxon>Embryophyta</taxon>
        <taxon>Tracheophyta</taxon>
        <taxon>Spermatophyta</taxon>
        <taxon>Magnoliopsida</taxon>
        <taxon>eudicotyledons</taxon>
        <taxon>Gunneridae</taxon>
        <taxon>Pentapetalae</taxon>
        <taxon>asterids</taxon>
        <taxon>campanulids</taxon>
        <taxon>Asterales</taxon>
        <taxon>Asteraceae</taxon>
        <taxon>Asteroideae</taxon>
        <taxon>Anthemideae</taxon>
        <taxon>Anthemidinae</taxon>
        <taxon>Tanacetum</taxon>
    </lineage>
</organism>
<evidence type="ECO:0000256" key="1">
    <source>
        <dbReference type="SAM" id="MobiDB-lite"/>
    </source>
</evidence>
<sequence length="396" mass="44834">MEEECKNSWADESAKEENRQHDSNNLHDIEEDQINTSNSFSKPPGFEGFTYQKTKSVSNKSKLCRRNSMAYSFVAASNSQSGKTISKKLQSNGLLIEALISQIELGSVLGYDTEGSKADLQKYIQSIETHSQNIDSFKVNQLWGNYHFDFVDASSIGRSGGLLSVWDPSAFTKFHDRLKQSLWQSLLLCMNNNLGNYIIFDDFNVVRFGSERIGSIFNHSSAIEFNHFILKGNLCDLPLGGHAFTYISSNGDKLSKLDRFLISDGITSIVPNLYAMALDLMISDHRPILLHQLYEDFGPIPFKFCNSWMLHPQFDCMIHLAWEQTKSLTEKFKKFEGYKVTHRSRHYASLGETQNAFLEADVSELEIQNEIWDCRSDKSPGSDGFSLASIRGIGTF</sequence>
<dbReference type="GO" id="GO:0003964">
    <property type="term" value="F:RNA-directed DNA polymerase activity"/>
    <property type="evidence" value="ECO:0007669"/>
    <property type="project" value="UniProtKB-KW"/>
</dbReference>
<name>A0ABQ5BHH0_9ASTR</name>
<keyword evidence="2" id="KW-0695">RNA-directed DNA polymerase</keyword>
<feature type="compositionally biased region" description="Basic and acidic residues" evidence="1">
    <location>
        <begin position="12"/>
        <end position="28"/>
    </location>
</feature>
<protein>
    <submittedName>
        <fullName evidence="2">RNA-directed DNA polymerase, eukaryota, reverse transcriptase zinc-binding domain protein</fullName>
    </submittedName>
</protein>
<keyword evidence="2" id="KW-0548">Nucleotidyltransferase</keyword>
<keyword evidence="3" id="KW-1185">Reference proteome</keyword>
<dbReference type="SUPFAM" id="SSF56219">
    <property type="entry name" value="DNase I-like"/>
    <property type="match status" value="1"/>
</dbReference>
<evidence type="ECO:0000313" key="3">
    <source>
        <dbReference type="Proteomes" id="UP001151760"/>
    </source>
</evidence>
<dbReference type="InterPro" id="IPR036691">
    <property type="entry name" value="Endo/exonu/phosph_ase_sf"/>
</dbReference>
<evidence type="ECO:0000313" key="2">
    <source>
        <dbReference type="EMBL" id="GJT13988.1"/>
    </source>
</evidence>
<dbReference type="Gene3D" id="3.60.10.10">
    <property type="entry name" value="Endonuclease/exonuclease/phosphatase"/>
    <property type="match status" value="1"/>
</dbReference>
<dbReference type="PANTHER" id="PTHR33710:SF64">
    <property type="entry name" value="ENDONUCLEASE_EXONUCLEASE_PHOSPHATASE DOMAIN-CONTAINING PROTEIN"/>
    <property type="match status" value="1"/>
</dbReference>